<dbReference type="RefSeq" id="WP_009779780.1">
    <property type="nucleotide sequence ID" value="NZ_CH672395.1"/>
</dbReference>
<dbReference type="SUPFAM" id="SSF52540">
    <property type="entry name" value="P-loop containing nucleoside triphosphate hydrolases"/>
    <property type="match status" value="2"/>
</dbReference>
<dbReference type="AlphaFoldDB" id="A3XMU7"/>
<dbReference type="Gene3D" id="3.40.50.300">
    <property type="entry name" value="P-loop containing nucleotide triphosphate hydrolases"/>
    <property type="match status" value="2"/>
</dbReference>
<dbReference type="GO" id="GO:0005524">
    <property type="term" value="F:ATP binding"/>
    <property type="evidence" value="ECO:0007669"/>
    <property type="project" value="UniProtKB-KW"/>
</dbReference>
<dbReference type="InterPro" id="IPR003439">
    <property type="entry name" value="ABC_transporter-like_ATP-bd"/>
</dbReference>
<gene>
    <name evidence="4" type="ORF">MED217_06996</name>
</gene>
<dbReference type="OrthoDB" id="9789994at2"/>
<feature type="domain" description="ABC transporter" evidence="3">
    <location>
        <begin position="186"/>
        <end position="412"/>
    </location>
</feature>
<dbReference type="PROSITE" id="PS50893">
    <property type="entry name" value="ABC_TRANSPORTER_2"/>
    <property type="match status" value="1"/>
</dbReference>
<accession>A3XMU7</accession>
<comment type="caution">
    <text evidence="4">The sequence shown here is derived from an EMBL/GenBank/DDBJ whole genome shotgun (WGS) entry which is preliminary data.</text>
</comment>
<dbReference type="PANTHER" id="PTHR43158">
    <property type="entry name" value="SKFA PEPTIDE EXPORT ATP-BINDING PROTEIN SKFE"/>
    <property type="match status" value="1"/>
</dbReference>
<proteinExistence type="predicted"/>
<keyword evidence="5" id="KW-1185">Reference proteome</keyword>
<evidence type="ECO:0000259" key="3">
    <source>
        <dbReference type="PROSITE" id="PS50893"/>
    </source>
</evidence>
<dbReference type="STRING" id="398720.MED217_06996"/>
<dbReference type="CDD" id="cd00267">
    <property type="entry name" value="ABC_ATPase"/>
    <property type="match status" value="1"/>
</dbReference>
<reference evidence="4 5" key="1">
    <citation type="journal article" date="2007" name="Nature">
        <title>Light stimulates growth of proteorhodopsin-containing marine Flavobacteria.</title>
        <authorList>
            <person name="Gomez-Consarnau L."/>
            <person name="Gonzalez J.M."/>
            <person name="Coll-Llado M."/>
            <person name="Gourdon P."/>
            <person name="Pascher T."/>
            <person name="Neutze R."/>
            <person name="Pedros-Alio C."/>
            <person name="Pinhassi J."/>
        </authorList>
    </citation>
    <scope>NUCLEOTIDE SEQUENCE [LARGE SCALE GENOMIC DNA]</scope>
    <source>
        <strain evidence="4 5">MED217</strain>
    </source>
</reference>
<dbReference type="Pfam" id="PF00005">
    <property type="entry name" value="ABC_tran"/>
    <property type="match status" value="1"/>
</dbReference>
<sequence>MQVKTTKQHYAIAVTQEVLTKKQLKELLKAAWLIEEAGGEGLLFSNHILEEYLDEEYRHGRSILTEEHERLQTKSSGERKKLLLDYQLAQQPKFLILDNPFDALDTEKIKWFKEQLEALKDTTLLIQVYRREEDVLPYCTQGLQYQEGHFKKTALPRQDQAVDHTLAVHPIPEPLTFFKDIPEELIVLKNVSVSFGEKPVLDSISWTVKRGTSWHLKGPNGSGKTTLLSMITGDSTKGYGKELYLFGRKKGTGESVWEIKQKIGYFTTTMTERFDGMHDVKNMIISGLYDSVGLYQKPTTLEIATAEAWLKVIGLTTYSTKPFRSLTEVQKRLVLIARAMIKHPPLLILDEPTAALDSAGARLIVSLINKIKAGSKTAVIYVSHREEPGLNFKNTILFQPSKTGSKAVLSRKD</sequence>
<dbReference type="InterPro" id="IPR027417">
    <property type="entry name" value="P-loop_NTPase"/>
</dbReference>
<organism evidence="4 5">
    <name type="scientific">Leeuwenhoekiella blandensis (strain CECT 7118 / CCUG 51940 / KCTC 22103 / MED217)</name>
    <name type="common">Flavobacterium sp. (strain MED217)</name>
    <dbReference type="NCBI Taxonomy" id="398720"/>
    <lineage>
        <taxon>Bacteria</taxon>
        <taxon>Pseudomonadati</taxon>
        <taxon>Bacteroidota</taxon>
        <taxon>Flavobacteriia</taxon>
        <taxon>Flavobacteriales</taxon>
        <taxon>Flavobacteriaceae</taxon>
        <taxon>Leeuwenhoekiella</taxon>
    </lineage>
</organism>
<keyword evidence="2" id="KW-0067">ATP-binding</keyword>
<dbReference type="InterPro" id="IPR003593">
    <property type="entry name" value="AAA+_ATPase"/>
</dbReference>
<keyword evidence="1" id="KW-0547">Nucleotide-binding</keyword>
<dbReference type="EMBL" id="AANC01000005">
    <property type="protein sequence ID" value="EAQ49131.1"/>
    <property type="molecule type" value="Genomic_DNA"/>
</dbReference>
<dbReference type="HOGENOM" id="CLU_000604_45_0_10"/>
<name>A3XMU7_LEEBM</name>
<evidence type="ECO:0000256" key="2">
    <source>
        <dbReference type="ARBA" id="ARBA00022840"/>
    </source>
</evidence>
<protein>
    <submittedName>
        <fullName evidence="4">ModF</fullName>
    </submittedName>
</protein>
<dbReference type="PANTHER" id="PTHR43158:SF2">
    <property type="entry name" value="SKFA PEPTIDE EXPORT ATP-BINDING PROTEIN SKFE"/>
    <property type="match status" value="1"/>
</dbReference>
<evidence type="ECO:0000313" key="4">
    <source>
        <dbReference type="EMBL" id="EAQ49131.1"/>
    </source>
</evidence>
<dbReference type="SMART" id="SM00382">
    <property type="entry name" value="AAA"/>
    <property type="match status" value="1"/>
</dbReference>
<dbReference type="GO" id="GO:0016887">
    <property type="term" value="F:ATP hydrolysis activity"/>
    <property type="evidence" value="ECO:0007669"/>
    <property type="project" value="InterPro"/>
</dbReference>
<evidence type="ECO:0000313" key="5">
    <source>
        <dbReference type="Proteomes" id="UP000001601"/>
    </source>
</evidence>
<dbReference type="Proteomes" id="UP000001601">
    <property type="component" value="Unassembled WGS sequence"/>
</dbReference>
<evidence type="ECO:0000256" key="1">
    <source>
        <dbReference type="ARBA" id="ARBA00022741"/>
    </source>
</evidence>
<dbReference type="eggNOG" id="COG1119">
    <property type="taxonomic scope" value="Bacteria"/>
</dbReference>